<evidence type="ECO:0000313" key="3">
    <source>
        <dbReference type="Proteomes" id="UP000242855"/>
    </source>
</evidence>
<organism evidence="2 3">
    <name type="scientific">Capnocytophaga cynodegmi</name>
    <dbReference type="NCBI Taxonomy" id="28189"/>
    <lineage>
        <taxon>Bacteria</taxon>
        <taxon>Pseudomonadati</taxon>
        <taxon>Bacteroidota</taxon>
        <taxon>Flavobacteriia</taxon>
        <taxon>Flavobacteriales</taxon>
        <taxon>Flavobacteriaceae</taxon>
        <taxon>Capnocytophaga</taxon>
    </lineage>
</organism>
<keyword evidence="1" id="KW-0175">Coiled coil</keyword>
<name>A0A286NTE2_9FLAO</name>
<proteinExistence type="predicted"/>
<reference evidence="2 3" key="1">
    <citation type="journal article" date="2017" name="Genome Announc.">
        <title>Twelve Complete Reference Genomes of Clinical Isolates in the Capnocytophaga Genus.</title>
        <authorList>
            <person name="Villarma A."/>
            <person name="Gulvik C.A."/>
            <person name="Rowe L.A."/>
            <person name="Sheth M."/>
            <person name="Juieng P."/>
            <person name="Nicholson A.C."/>
            <person name="Loparev V.N."/>
            <person name="McQuiston J.R."/>
        </authorList>
    </citation>
    <scope>NUCLEOTIDE SEQUENCE [LARGE SCALE GENOMIC DNA]</scope>
    <source>
        <strain evidence="2 3">G7591</strain>
    </source>
</reference>
<gene>
    <name evidence="2" type="ORF">CGC48_00750</name>
</gene>
<dbReference type="EMBL" id="CP022378">
    <property type="protein sequence ID" value="ATA67273.1"/>
    <property type="molecule type" value="Genomic_DNA"/>
</dbReference>
<accession>A0A286NTE2</accession>
<protein>
    <submittedName>
        <fullName evidence="2">Uncharacterized protein</fullName>
    </submittedName>
</protein>
<sequence length="281" mass="31773">MTALIDKLQGFLTENKQNVVSVTQGSRRLSKNTAPKYAFTLADIQNIFGGLDNFLKELPKQGFQNGTTITLRKMYGFGASATYKNIEEITLNFTPKEETQQNIPTMPISQDIPQQPAPPVYQPPMLAAPAMGFVQVTQNDLVRNEVIRERFEDLKKENARLDEELKDAKSEIRQLKDENFSLRLKLDTSEEKHQVDLKRQELDKKGFWESEAGSNIVGALGQVLPMVAERMMQNPATGMVPALAMPSVSEIKQQFINIISDPNVTDEQVTHWYNLIFAQNQ</sequence>
<dbReference type="GeneID" id="96780322"/>
<evidence type="ECO:0000313" key="2">
    <source>
        <dbReference type="EMBL" id="ATA67273.1"/>
    </source>
</evidence>
<dbReference type="Proteomes" id="UP000242855">
    <property type="component" value="Chromosome"/>
</dbReference>
<dbReference type="AlphaFoldDB" id="A0A286NTE2"/>
<evidence type="ECO:0000256" key="1">
    <source>
        <dbReference type="SAM" id="Coils"/>
    </source>
</evidence>
<feature type="coiled-coil region" evidence="1">
    <location>
        <begin position="144"/>
        <end position="192"/>
    </location>
</feature>
<dbReference type="RefSeq" id="WP_095897381.1">
    <property type="nucleotide sequence ID" value="NZ_CP022378.1"/>
</dbReference>
<dbReference type="KEGG" id="ccyn:CGC48_00750"/>